<comment type="caution">
    <text evidence="1">The sequence shown here is derived from an EMBL/GenBank/DDBJ whole genome shotgun (WGS) entry which is preliminary data.</text>
</comment>
<sequence length="66" mass="7885">MNHKANYRMNWLVQFYGVFIQQIIEPLNFLFALQSPLQSLYELCIFNFKIIQNVLTIQYVVQLSIS</sequence>
<proteinExistence type="predicted"/>
<protein>
    <submittedName>
        <fullName evidence="1">Uncharacterized protein</fullName>
    </submittedName>
</protein>
<evidence type="ECO:0000313" key="1">
    <source>
        <dbReference type="EMBL" id="TNV79861.1"/>
    </source>
</evidence>
<gene>
    <name evidence="1" type="ORF">FGO68_gene12697</name>
</gene>
<accession>A0A8J8NQT8</accession>
<organism evidence="1 2">
    <name type="scientific">Halteria grandinella</name>
    <dbReference type="NCBI Taxonomy" id="5974"/>
    <lineage>
        <taxon>Eukaryota</taxon>
        <taxon>Sar</taxon>
        <taxon>Alveolata</taxon>
        <taxon>Ciliophora</taxon>
        <taxon>Intramacronucleata</taxon>
        <taxon>Spirotrichea</taxon>
        <taxon>Stichotrichia</taxon>
        <taxon>Sporadotrichida</taxon>
        <taxon>Halteriidae</taxon>
        <taxon>Halteria</taxon>
    </lineage>
</organism>
<dbReference type="AlphaFoldDB" id="A0A8J8NQT8"/>
<reference evidence="1" key="1">
    <citation type="submission" date="2019-06" db="EMBL/GenBank/DDBJ databases">
        <authorList>
            <person name="Zheng W."/>
        </authorList>
    </citation>
    <scope>NUCLEOTIDE SEQUENCE</scope>
    <source>
        <strain evidence="1">QDHG01</strain>
    </source>
</reference>
<evidence type="ECO:0000313" key="2">
    <source>
        <dbReference type="Proteomes" id="UP000785679"/>
    </source>
</evidence>
<dbReference type="Proteomes" id="UP000785679">
    <property type="component" value="Unassembled WGS sequence"/>
</dbReference>
<name>A0A8J8NQT8_HALGN</name>
<dbReference type="EMBL" id="RRYP01008307">
    <property type="protein sequence ID" value="TNV79861.1"/>
    <property type="molecule type" value="Genomic_DNA"/>
</dbReference>
<keyword evidence="2" id="KW-1185">Reference proteome</keyword>